<dbReference type="PANTHER" id="PTHR46093">
    <property type="entry name" value="ACYL-COA-BINDING DOMAIN-CONTAINING PROTEIN 5"/>
    <property type="match status" value="1"/>
</dbReference>
<proteinExistence type="predicted"/>
<feature type="region of interest" description="Disordered" evidence="3">
    <location>
        <begin position="1"/>
        <end position="20"/>
    </location>
</feature>
<feature type="non-terminal residue" evidence="4">
    <location>
        <position position="147"/>
    </location>
</feature>
<dbReference type="InterPro" id="IPR015915">
    <property type="entry name" value="Kelch-typ_b-propeller"/>
</dbReference>
<keyword evidence="4" id="KW-0418">Kinase</keyword>
<comment type="caution">
    <text evidence="4">The sequence shown here is derived from an EMBL/GenBank/DDBJ whole genome shotgun (WGS) entry which is preliminary data.</text>
</comment>
<dbReference type="EMBL" id="PGGS01005027">
    <property type="protein sequence ID" value="PNG85280.1"/>
    <property type="molecule type" value="Genomic_DNA"/>
</dbReference>
<gene>
    <name evidence="4" type="ORF">TSOC_015332</name>
</gene>
<dbReference type="GO" id="GO:0016301">
    <property type="term" value="F:kinase activity"/>
    <property type="evidence" value="ECO:0007669"/>
    <property type="project" value="UniProtKB-KW"/>
</dbReference>
<dbReference type="InterPro" id="IPR011043">
    <property type="entry name" value="Gal_Oxase/kelch_b-propeller"/>
</dbReference>
<dbReference type="OrthoDB" id="3219396at2759"/>
<protein>
    <submittedName>
        <fullName evidence="4">Actin-fragmin kinase</fullName>
    </submittedName>
</protein>
<dbReference type="Pfam" id="PF24681">
    <property type="entry name" value="Kelch_KLHDC2_KLHL20_DRC7"/>
    <property type="match status" value="1"/>
</dbReference>
<dbReference type="SUPFAM" id="SSF50965">
    <property type="entry name" value="Galactose oxidase, central domain"/>
    <property type="match status" value="1"/>
</dbReference>
<evidence type="ECO:0000256" key="2">
    <source>
        <dbReference type="ARBA" id="ARBA00022737"/>
    </source>
</evidence>
<dbReference type="Proteomes" id="UP000236333">
    <property type="component" value="Unassembled WGS sequence"/>
</dbReference>
<evidence type="ECO:0000313" key="4">
    <source>
        <dbReference type="EMBL" id="PNG85280.1"/>
    </source>
</evidence>
<dbReference type="AlphaFoldDB" id="A0A2J7YBA6"/>
<name>A0A2J7YBA6_9CHLO</name>
<sequence length="147" mass="15764">MSRVRSTRSTSDGAPPDCDPHEYEYEWIHPELSGDDPGARGYHAACASEDGLRLFVFGGIARRQSIAALEVIELSTGRVELLATTGPTPSPRFGCSLVAYGGRLWVVGGGNGCDLARSGHDLADVLTLDLATLEWARVETTNRPHSP</sequence>
<keyword evidence="4" id="KW-0808">Transferase</keyword>
<reference evidence="4 5" key="1">
    <citation type="journal article" date="2017" name="Mol. Biol. Evol.">
        <title>The 4-celled Tetrabaena socialis nuclear genome reveals the essential components for genetic control of cell number at the origin of multicellularity in the volvocine lineage.</title>
        <authorList>
            <person name="Featherston J."/>
            <person name="Arakaki Y."/>
            <person name="Hanschen E.R."/>
            <person name="Ferris P.J."/>
            <person name="Michod R.E."/>
            <person name="Olson B.J.S.C."/>
            <person name="Nozaki H."/>
            <person name="Durand P.M."/>
        </authorList>
    </citation>
    <scope>NUCLEOTIDE SEQUENCE [LARGE SCALE GENOMIC DNA]</scope>
    <source>
        <strain evidence="4 5">NIES-571</strain>
    </source>
</reference>
<evidence type="ECO:0000256" key="1">
    <source>
        <dbReference type="ARBA" id="ARBA00022441"/>
    </source>
</evidence>
<keyword evidence="2" id="KW-0677">Repeat</keyword>
<evidence type="ECO:0000256" key="3">
    <source>
        <dbReference type="SAM" id="MobiDB-lite"/>
    </source>
</evidence>
<dbReference type="Gene3D" id="2.120.10.80">
    <property type="entry name" value="Kelch-type beta propeller"/>
    <property type="match status" value="1"/>
</dbReference>
<accession>A0A2J7YBA6</accession>
<organism evidence="4 5">
    <name type="scientific">Tetrabaena socialis</name>
    <dbReference type="NCBI Taxonomy" id="47790"/>
    <lineage>
        <taxon>Eukaryota</taxon>
        <taxon>Viridiplantae</taxon>
        <taxon>Chlorophyta</taxon>
        <taxon>core chlorophytes</taxon>
        <taxon>Chlorophyceae</taxon>
        <taxon>CS clade</taxon>
        <taxon>Chlamydomonadales</taxon>
        <taxon>Tetrabaenaceae</taxon>
        <taxon>Tetrabaena</taxon>
    </lineage>
</organism>
<keyword evidence="1" id="KW-0880">Kelch repeat</keyword>
<dbReference type="PANTHER" id="PTHR46093:SF18">
    <property type="entry name" value="FIBRONECTIN TYPE-III DOMAIN-CONTAINING PROTEIN"/>
    <property type="match status" value="1"/>
</dbReference>
<evidence type="ECO:0000313" key="5">
    <source>
        <dbReference type="Proteomes" id="UP000236333"/>
    </source>
</evidence>
<keyword evidence="5" id="KW-1185">Reference proteome</keyword>